<dbReference type="InterPro" id="IPR005320">
    <property type="entry name" value="Peptidase_S51"/>
</dbReference>
<name>A0ABP7AHP3_9MICO</name>
<dbReference type="Proteomes" id="UP001501697">
    <property type="component" value="Unassembled WGS sequence"/>
</dbReference>
<accession>A0ABP7AHP3</accession>
<evidence type="ECO:0000256" key="1">
    <source>
        <dbReference type="ARBA" id="ARBA00006534"/>
    </source>
</evidence>
<dbReference type="Pfam" id="PF03575">
    <property type="entry name" value="Peptidase_S51"/>
    <property type="match status" value="1"/>
</dbReference>
<dbReference type="PANTHER" id="PTHR36175:SF1">
    <property type="entry name" value="CYANOPHYCINASE"/>
    <property type="match status" value="1"/>
</dbReference>
<evidence type="ECO:0000313" key="5">
    <source>
        <dbReference type="EMBL" id="GAA3632541.1"/>
    </source>
</evidence>
<dbReference type="InterPro" id="IPR029062">
    <property type="entry name" value="Class_I_gatase-like"/>
</dbReference>
<organism evidence="5 6">
    <name type="scientific">Microbacterium awajiense</name>
    <dbReference type="NCBI Taxonomy" id="415214"/>
    <lineage>
        <taxon>Bacteria</taxon>
        <taxon>Bacillati</taxon>
        <taxon>Actinomycetota</taxon>
        <taxon>Actinomycetes</taxon>
        <taxon>Micrococcales</taxon>
        <taxon>Microbacteriaceae</taxon>
        <taxon>Microbacterium</taxon>
    </lineage>
</organism>
<evidence type="ECO:0008006" key="7">
    <source>
        <dbReference type="Google" id="ProtNLM"/>
    </source>
</evidence>
<dbReference type="Gene3D" id="3.40.50.880">
    <property type="match status" value="1"/>
</dbReference>
<comment type="caution">
    <text evidence="5">The sequence shown here is derived from an EMBL/GenBank/DDBJ whole genome shotgun (WGS) entry which is preliminary data.</text>
</comment>
<sequence length="235" mass="24270">MHLIGGGRDASLTAAVLAPFVDEARAASSGDPVIALLLVLEPDDRTAESRFRTALEAAGAPASGIRVHAIREGERFAASVVSGVHGIFVGGGLTPAYHQALTDIAEPIRGRVAAGAPYAGFSAGAVIAAAHALVGGHRLDERDVAPADAAEELEQLEVRDGLGLVRATVEVHAAQWGTLSRLVAAVEADLVPRGVAIDEHTAYVVDGLTASVHGRGHVWSVDRARCSARVTLLRP</sequence>
<keyword evidence="3" id="KW-0378">Hydrolase</keyword>
<evidence type="ECO:0000313" key="6">
    <source>
        <dbReference type="Proteomes" id="UP001501697"/>
    </source>
</evidence>
<protein>
    <recommendedName>
        <fullName evidence="7">Cyanophycinase</fullName>
    </recommendedName>
</protein>
<keyword evidence="4" id="KW-0720">Serine protease</keyword>
<dbReference type="PANTHER" id="PTHR36175">
    <property type="entry name" value="CYANOPHYCINASE"/>
    <property type="match status" value="1"/>
</dbReference>
<evidence type="ECO:0000256" key="2">
    <source>
        <dbReference type="ARBA" id="ARBA00022670"/>
    </source>
</evidence>
<evidence type="ECO:0000256" key="4">
    <source>
        <dbReference type="ARBA" id="ARBA00022825"/>
    </source>
</evidence>
<proteinExistence type="inferred from homology"/>
<gene>
    <name evidence="5" type="ORF">GCM10022200_14340</name>
</gene>
<keyword evidence="6" id="KW-1185">Reference proteome</keyword>
<dbReference type="EMBL" id="BAAAYU010000005">
    <property type="protein sequence ID" value="GAA3632541.1"/>
    <property type="molecule type" value="Genomic_DNA"/>
</dbReference>
<dbReference type="SUPFAM" id="SSF52317">
    <property type="entry name" value="Class I glutamine amidotransferase-like"/>
    <property type="match status" value="1"/>
</dbReference>
<comment type="similarity">
    <text evidence="1">Belongs to the peptidase S51 family.</text>
</comment>
<evidence type="ECO:0000256" key="3">
    <source>
        <dbReference type="ARBA" id="ARBA00022801"/>
    </source>
</evidence>
<keyword evidence="2" id="KW-0645">Protease</keyword>
<reference evidence="6" key="1">
    <citation type="journal article" date="2019" name="Int. J. Syst. Evol. Microbiol.">
        <title>The Global Catalogue of Microorganisms (GCM) 10K type strain sequencing project: providing services to taxonomists for standard genome sequencing and annotation.</title>
        <authorList>
            <consortium name="The Broad Institute Genomics Platform"/>
            <consortium name="The Broad Institute Genome Sequencing Center for Infectious Disease"/>
            <person name="Wu L."/>
            <person name="Ma J."/>
        </authorList>
    </citation>
    <scope>NUCLEOTIDE SEQUENCE [LARGE SCALE GENOMIC DNA]</scope>
    <source>
        <strain evidence="6">JCM 16544</strain>
    </source>
</reference>